<evidence type="ECO:0000313" key="2">
    <source>
        <dbReference type="Proteomes" id="UP000515162"/>
    </source>
</evidence>
<dbReference type="AlphaFoldDB" id="A0A6P8KD19"/>
<dbReference type="Gene3D" id="3.90.1200.10">
    <property type="match status" value="1"/>
</dbReference>
<organism evidence="2 3">
    <name type="scientific">Drosophila mauritiana</name>
    <name type="common">Fruit fly</name>
    <dbReference type="NCBI Taxonomy" id="7226"/>
    <lineage>
        <taxon>Eukaryota</taxon>
        <taxon>Metazoa</taxon>
        <taxon>Ecdysozoa</taxon>
        <taxon>Arthropoda</taxon>
        <taxon>Hexapoda</taxon>
        <taxon>Insecta</taxon>
        <taxon>Pterygota</taxon>
        <taxon>Neoptera</taxon>
        <taxon>Endopterygota</taxon>
        <taxon>Diptera</taxon>
        <taxon>Brachycera</taxon>
        <taxon>Muscomorpha</taxon>
        <taxon>Ephydroidea</taxon>
        <taxon>Drosophilidae</taxon>
        <taxon>Drosophila</taxon>
        <taxon>Sophophora</taxon>
    </lineage>
</organism>
<accession>A0A6P8KD19</accession>
<reference evidence="3" key="1">
    <citation type="submission" date="2025-08" db="UniProtKB">
        <authorList>
            <consortium name="RefSeq"/>
        </authorList>
    </citation>
    <scope>IDENTIFICATION</scope>
    <source>
        <strain evidence="3">Mau12</strain>
        <tissue evidence="3">Whole Body</tissue>
    </source>
</reference>
<dbReference type="InterPro" id="IPR011009">
    <property type="entry name" value="Kinase-like_dom_sf"/>
</dbReference>
<proteinExistence type="predicted"/>
<dbReference type="Pfam" id="PF02958">
    <property type="entry name" value="EcKL"/>
    <property type="match status" value="1"/>
</dbReference>
<dbReference type="SMART" id="SM00587">
    <property type="entry name" value="CHK"/>
    <property type="match status" value="1"/>
</dbReference>
<dbReference type="PANTHER" id="PTHR11012:SF13">
    <property type="entry name" value="CHK KINASE-LIKE DOMAIN-CONTAINING PROTEIN-RELATED"/>
    <property type="match status" value="1"/>
</dbReference>
<dbReference type="RefSeq" id="XP_033166773.1">
    <property type="nucleotide sequence ID" value="XM_033310882.1"/>
</dbReference>
<name>A0A6P8KD19_DROMA</name>
<evidence type="ECO:0000259" key="1">
    <source>
        <dbReference type="SMART" id="SM00587"/>
    </source>
</evidence>
<feature type="domain" description="CHK kinase-like" evidence="1">
    <location>
        <begin position="136"/>
        <end position="329"/>
    </location>
</feature>
<sequence length="417" mass="48958">MHKEKSHPKPLCLTEAYVQDKLRGYFKSDSLKLEKLDIKHALLKGENYASMMTRISVEYTTEESEEKQATKFLIKTIFAERNPVSHVFIRYGIYTREMDMYQRILPKIANLVKREIQDPRRISAGTVYVDKDTDSIIIEDLALEHYKVACRLQKLDLAHTHLVLEKLANFHAAGAALAERELGIFKDNYDRGFYNRHTRGYEPIMKNLLKTLSRSLNLDEQLRQRYQAKIDRLVDRIMVYGERSTTNNPGDFLTLNHGDLWTTNIMFQYDAKVHPINAAFIDFQFSVWNSPALDLHYFFSTSIHDELRLNNQPELVQFYYYKLEDALKNVKYAGCIPTLFEFQQQFRARAFYAVFASLIFEPFMVYDGKEKVSLDHIISEGKGGMRFKDDVFQQQSVRLKLHHTLPYLDRWGLLDDM</sequence>
<protein>
    <submittedName>
        <fullName evidence="3">Uncharacterized protein LOC117145291</fullName>
    </submittedName>
</protein>
<dbReference type="GeneID" id="117145291"/>
<dbReference type="InterPro" id="IPR015897">
    <property type="entry name" value="CHK_kinase-like"/>
</dbReference>
<keyword evidence="2" id="KW-1185">Reference proteome</keyword>
<dbReference type="SUPFAM" id="SSF56112">
    <property type="entry name" value="Protein kinase-like (PK-like)"/>
    <property type="match status" value="1"/>
</dbReference>
<gene>
    <name evidence="3" type="primary">LOC117145291</name>
</gene>
<dbReference type="InterPro" id="IPR004119">
    <property type="entry name" value="EcKL"/>
</dbReference>
<evidence type="ECO:0000313" key="3">
    <source>
        <dbReference type="RefSeq" id="XP_033166773.1"/>
    </source>
</evidence>
<dbReference type="PANTHER" id="PTHR11012">
    <property type="entry name" value="PROTEIN KINASE-LIKE DOMAIN-CONTAINING"/>
    <property type="match status" value="1"/>
</dbReference>
<dbReference type="Proteomes" id="UP000515162">
    <property type="component" value="Chromosome 3R"/>
</dbReference>